<gene>
    <name evidence="1" type="ORF">BU24DRAFT_426883</name>
</gene>
<dbReference type="AlphaFoldDB" id="A0A6A5XG27"/>
<organism evidence="1 2">
    <name type="scientific">Aaosphaeria arxii CBS 175.79</name>
    <dbReference type="NCBI Taxonomy" id="1450172"/>
    <lineage>
        <taxon>Eukaryota</taxon>
        <taxon>Fungi</taxon>
        <taxon>Dikarya</taxon>
        <taxon>Ascomycota</taxon>
        <taxon>Pezizomycotina</taxon>
        <taxon>Dothideomycetes</taxon>
        <taxon>Pleosporomycetidae</taxon>
        <taxon>Pleosporales</taxon>
        <taxon>Pleosporales incertae sedis</taxon>
        <taxon>Aaosphaeria</taxon>
    </lineage>
</organism>
<protein>
    <submittedName>
        <fullName evidence="1">Uncharacterized protein</fullName>
    </submittedName>
</protein>
<name>A0A6A5XG27_9PLEO</name>
<keyword evidence="2" id="KW-1185">Reference proteome</keyword>
<proteinExistence type="predicted"/>
<evidence type="ECO:0000313" key="2">
    <source>
        <dbReference type="Proteomes" id="UP000799778"/>
    </source>
</evidence>
<dbReference type="RefSeq" id="XP_033380126.1">
    <property type="nucleotide sequence ID" value="XM_033529076.1"/>
</dbReference>
<evidence type="ECO:0000313" key="1">
    <source>
        <dbReference type="EMBL" id="KAF2011787.1"/>
    </source>
</evidence>
<reference evidence="1" key="1">
    <citation type="journal article" date="2020" name="Stud. Mycol.">
        <title>101 Dothideomycetes genomes: a test case for predicting lifestyles and emergence of pathogens.</title>
        <authorList>
            <person name="Haridas S."/>
            <person name="Albert R."/>
            <person name="Binder M."/>
            <person name="Bloem J."/>
            <person name="Labutti K."/>
            <person name="Salamov A."/>
            <person name="Andreopoulos B."/>
            <person name="Baker S."/>
            <person name="Barry K."/>
            <person name="Bills G."/>
            <person name="Bluhm B."/>
            <person name="Cannon C."/>
            <person name="Castanera R."/>
            <person name="Culley D."/>
            <person name="Daum C."/>
            <person name="Ezra D."/>
            <person name="Gonzalez J."/>
            <person name="Henrissat B."/>
            <person name="Kuo A."/>
            <person name="Liang C."/>
            <person name="Lipzen A."/>
            <person name="Lutzoni F."/>
            <person name="Magnuson J."/>
            <person name="Mondo S."/>
            <person name="Nolan M."/>
            <person name="Ohm R."/>
            <person name="Pangilinan J."/>
            <person name="Park H.-J."/>
            <person name="Ramirez L."/>
            <person name="Alfaro M."/>
            <person name="Sun H."/>
            <person name="Tritt A."/>
            <person name="Yoshinaga Y."/>
            <person name="Zwiers L.-H."/>
            <person name="Turgeon B."/>
            <person name="Goodwin S."/>
            <person name="Spatafora J."/>
            <person name="Crous P."/>
            <person name="Grigoriev I."/>
        </authorList>
    </citation>
    <scope>NUCLEOTIDE SEQUENCE</scope>
    <source>
        <strain evidence="1">CBS 175.79</strain>
    </source>
</reference>
<sequence>MAWRPPATVRGSTMDLLVSSTLPIIASSVLRPRYSVLRPVIDQRKVFHSFHGHVGIPLPSAFESMYEVLSPLTMASRVITSLDWHVARLSTTNNRVL</sequence>
<dbReference type="GeneID" id="54286473"/>
<dbReference type="EMBL" id="ML978074">
    <property type="protein sequence ID" value="KAF2011787.1"/>
    <property type="molecule type" value="Genomic_DNA"/>
</dbReference>
<dbReference type="Proteomes" id="UP000799778">
    <property type="component" value="Unassembled WGS sequence"/>
</dbReference>
<accession>A0A6A5XG27</accession>